<dbReference type="InterPro" id="IPR036291">
    <property type="entry name" value="NAD(P)-bd_dom_sf"/>
</dbReference>
<dbReference type="Gene3D" id="3.40.50.720">
    <property type="entry name" value="NAD(P)-binding Rossmann-like Domain"/>
    <property type="match status" value="1"/>
</dbReference>
<dbReference type="PANTHER" id="PTHR48079">
    <property type="entry name" value="PROTEIN YEEZ"/>
    <property type="match status" value="1"/>
</dbReference>
<dbReference type="Pfam" id="PF01370">
    <property type="entry name" value="Epimerase"/>
    <property type="match status" value="1"/>
</dbReference>
<dbReference type="GO" id="GO:0004029">
    <property type="term" value="F:aldehyde dehydrogenase (NAD+) activity"/>
    <property type="evidence" value="ECO:0007669"/>
    <property type="project" value="TreeGrafter"/>
</dbReference>
<dbReference type="STRING" id="1036612.A0A1L9TZ45"/>
<name>A0A1L9TZ45_9EURO</name>
<gene>
    <name evidence="2" type="ORF">ASPSYDRAFT_342700</name>
</gene>
<dbReference type="VEuPathDB" id="FungiDB:ASPSYDRAFT_342700"/>
<dbReference type="GeneID" id="63761291"/>
<reference evidence="3" key="1">
    <citation type="journal article" date="2017" name="Genome Biol.">
        <title>Comparative genomics reveals high biological diversity and specific adaptations in the industrially and medically important fungal genus Aspergillus.</title>
        <authorList>
            <person name="de Vries R.P."/>
            <person name="Riley R."/>
            <person name="Wiebenga A."/>
            <person name="Aguilar-Osorio G."/>
            <person name="Amillis S."/>
            <person name="Uchima C.A."/>
            <person name="Anderluh G."/>
            <person name="Asadollahi M."/>
            <person name="Askin M."/>
            <person name="Barry K."/>
            <person name="Battaglia E."/>
            <person name="Bayram O."/>
            <person name="Benocci T."/>
            <person name="Braus-Stromeyer S.A."/>
            <person name="Caldana C."/>
            <person name="Canovas D."/>
            <person name="Cerqueira G.C."/>
            <person name="Chen F."/>
            <person name="Chen W."/>
            <person name="Choi C."/>
            <person name="Clum A."/>
            <person name="Dos Santos R.A."/>
            <person name="Damasio A.R."/>
            <person name="Diallinas G."/>
            <person name="Emri T."/>
            <person name="Fekete E."/>
            <person name="Flipphi M."/>
            <person name="Freyberg S."/>
            <person name="Gallo A."/>
            <person name="Gournas C."/>
            <person name="Habgood R."/>
            <person name="Hainaut M."/>
            <person name="Harispe M.L."/>
            <person name="Henrissat B."/>
            <person name="Hilden K.S."/>
            <person name="Hope R."/>
            <person name="Hossain A."/>
            <person name="Karabika E."/>
            <person name="Karaffa L."/>
            <person name="Karanyi Z."/>
            <person name="Krasevec N."/>
            <person name="Kuo A."/>
            <person name="Kusch H."/>
            <person name="LaButti K."/>
            <person name="Lagendijk E.L."/>
            <person name="Lapidus A."/>
            <person name="Levasseur A."/>
            <person name="Lindquist E."/>
            <person name="Lipzen A."/>
            <person name="Logrieco A.F."/>
            <person name="MacCabe A."/>
            <person name="Maekelae M.R."/>
            <person name="Malavazi I."/>
            <person name="Melin P."/>
            <person name="Meyer V."/>
            <person name="Mielnichuk N."/>
            <person name="Miskei M."/>
            <person name="Molnar A.P."/>
            <person name="Mule G."/>
            <person name="Ngan C.Y."/>
            <person name="Orejas M."/>
            <person name="Orosz E."/>
            <person name="Ouedraogo J.P."/>
            <person name="Overkamp K.M."/>
            <person name="Park H.-S."/>
            <person name="Perrone G."/>
            <person name="Piumi F."/>
            <person name="Punt P.J."/>
            <person name="Ram A.F."/>
            <person name="Ramon A."/>
            <person name="Rauscher S."/>
            <person name="Record E."/>
            <person name="Riano-Pachon D.M."/>
            <person name="Robert V."/>
            <person name="Roehrig J."/>
            <person name="Ruller R."/>
            <person name="Salamov A."/>
            <person name="Salih N.S."/>
            <person name="Samson R.A."/>
            <person name="Sandor E."/>
            <person name="Sanguinetti M."/>
            <person name="Schuetze T."/>
            <person name="Sepcic K."/>
            <person name="Shelest E."/>
            <person name="Sherlock G."/>
            <person name="Sophianopoulou V."/>
            <person name="Squina F.M."/>
            <person name="Sun H."/>
            <person name="Susca A."/>
            <person name="Todd R.B."/>
            <person name="Tsang A."/>
            <person name="Unkles S.E."/>
            <person name="van de Wiele N."/>
            <person name="van Rossen-Uffink D."/>
            <person name="Oliveira J.V."/>
            <person name="Vesth T.C."/>
            <person name="Visser J."/>
            <person name="Yu J.-H."/>
            <person name="Zhou M."/>
            <person name="Andersen M.R."/>
            <person name="Archer D.B."/>
            <person name="Baker S.E."/>
            <person name="Benoit I."/>
            <person name="Brakhage A.A."/>
            <person name="Braus G.H."/>
            <person name="Fischer R."/>
            <person name="Frisvad J.C."/>
            <person name="Goldman G.H."/>
            <person name="Houbraken J."/>
            <person name="Oakley B."/>
            <person name="Pocsi I."/>
            <person name="Scazzocchio C."/>
            <person name="Seiboth B."/>
            <person name="vanKuyk P.A."/>
            <person name="Wortman J."/>
            <person name="Dyer P.S."/>
            <person name="Grigoriev I.V."/>
        </authorList>
    </citation>
    <scope>NUCLEOTIDE SEQUENCE [LARGE SCALE GENOMIC DNA]</scope>
    <source>
        <strain evidence="3">CBS 593.65</strain>
    </source>
</reference>
<keyword evidence="3" id="KW-1185">Reference proteome</keyword>
<dbReference type="EMBL" id="KV878582">
    <property type="protein sequence ID" value="OJJ64710.1"/>
    <property type="molecule type" value="Genomic_DNA"/>
</dbReference>
<dbReference type="SUPFAM" id="SSF51735">
    <property type="entry name" value="NAD(P)-binding Rossmann-fold domains"/>
    <property type="match status" value="1"/>
</dbReference>
<dbReference type="InterPro" id="IPR001509">
    <property type="entry name" value="Epimerase_deHydtase"/>
</dbReference>
<dbReference type="InterPro" id="IPR051783">
    <property type="entry name" value="NAD(P)-dependent_oxidoreduct"/>
</dbReference>
<dbReference type="GO" id="GO:0005737">
    <property type="term" value="C:cytoplasm"/>
    <property type="evidence" value="ECO:0007669"/>
    <property type="project" value="TreeGrafter"/>
</dbReference>
<evidence type="ECO:0000259" key="1">
    <source>
        <dbReference type="Pfam" id="PF01370"/>
    </source>
</evidence>
<dbReference type="RefSeq" id="XP_040708516.1">
    <property type="nucleotide sequence ID" value="XM_040845218.1"/>
</dbReference>
<dbReference type="OrthoDB" id="2130169at2759"/>
<dbReference type="PANTHER" id="PTHR48079:SF7">
    <property type="entry name" value="NAD(P)-BINDING DOMAIN-CONTAINING PROTEIN-RELATED"/>
    <property type="match status" value="1"/>
</dbReference>
<evidence type="ECO:0000313" key="3">
    <source>
        <dbReference type="Proteomes" id="UP000184356"/>
    </source>
</evidence>
<dbReference type="AlphaFoldDB" id="A0A1L9TZ45"/>
<protein>
    <recommendedName>
        <fullName evidence="1">NAD-dependent epimerase/dehydratase domain-containing protein</fullName>
    </recommendedName>
</protein>
<dbReference type="Proteomes" id="UP000184356">
    <property type="component" value="Unassembled WGS sequence"/>
</dbReference>
<accession>A0A1L9TZ45</accession>
<organism evidence="2 3">
    <name type="scientific">Aspergillus sydowii CBS 593.65</name>
    <dbReference type="NCBI Taxonomy" id="1036612"/>
    <lineage>
        <taxon>Eukaryota</taxon>
        <taxon>Fungi</taxon>
        <taxon>Dikarya</taxon>
        <taxon>Ascomycota</taxon>
        <taxon>Pezizomycotina</taxon>
        <taxon>Eurotiomycetes</taxon>
        <taxon>Eurotiomycetidae</taxon>
        <taxon>Eurotiales</taxon>
        <taxon>Aspergillaceae</taxon>
        <taxon>Aspergillus</taxon>
        <taxon>Aspergillus subgen. Nidulantes</taxon>
    </lineage>
</organism>
<feature type="domain" description="NAD-dependent epimerase/dehydratase" evidence="1">
    <location>
        <begin position="5"/>
        <end position="85"/>
    </location>
</feature>
<evidence type="ECO:0000313" key="2">
    <source>
        <dbReference type="EMBL" id="OJJ64710.1"/>
    </source>
</evidence>
<proteinExistence type="predicted"/>
<sequence length="357" mass="38424">MPPKIFLTGASGYIGGDVLHALLSAHPDWESSITVLLRNKAYETAFKSAYPGINLFFASLDDVSAIADAVSKHELVVHFALSADHLPSAEAIVAGLNKRGGGIYIHTSGTDVLLGARSEGHPTGEVTVIDDWDGIEVVTSLPDDAPHRNVDKFVLASGSDTLKTAIICPSTVYGTGRGLVSQRSDQIPNLARLILQQQQGLQLADGRTFWNSVHVYDLARLYVRFVDDAIGESNAARGRLAWNRDGYYLVESGRYFWAEIAQQITSEAYRLGLLPAEKMVVVEGDVLAPAGRPVGNYAVEAKTVRARRLLGWEAVEGSLPDEIPAIVRAEAARLDLRNGETGSMTGRGEGEKAGVFA</sequence>